<evidence type="ECO:0000256" key="1">
    <source>
        <dbReference type="ARBA" id="ARBA00001579"/>
    </source>
</evidence>
<dbReference type="SUPFAM" id="SSF53383">
    <property type="entry name" value="PLP-dependent transferases"/>
    <property type="match status" value="1"/>
</dbReference>
<comment type="caution">
    <text evidence="9">The sequence shown here is derived from an EMBL/GenBank/DDBJ whole genome shotgun (WGS) entry which is preliminary data.</text>
</comment>
<dbReference type="HAMAP" id="MF_00375">
    <property type="entry name" value="HemL_aminotrans_3"/>
    <property type="match status" value="1"/>
</dbReference>
<dbReference type="InterPro" id="IPR049704">
    <property type="entry name" value="Aminotrans_3_PPA_site"/>
</dbReference>
<gene>
    <name evidence="8" type="primary">hemL</name>
    <name evidence="9" type="ORF">J2Z32_001646</name>
</gene>
<comment type="cofactor">
    <cofactor evidence="2 8">
        <name>pyridoxal 5'-phosphate</name>
        <dbReference type="ChEBI" id="CHEBI:597326"/>
    </cofactor>
</comment>
<dbReference type="InterPro" id="IPR015424">
    <property type="entry name" value="PyrdxlP-dep_Trfase"/>
</dbReference>
<name>A0ABS4FR24_9BACL</name>
<proteinExistence type="inferred from homology"/>
<dbReference type="Gene3D" id="3.90.1150.10">
    <property type="entry name" value="Aspartate Aminotransferase, domain 1"/>
    <property type="match status" value="1"/>
</dbReference>
<evidence type="ECO:0000256" key="5">
    <source>
        <dbReference type="ARBA" id="ARBA00022898"/>
    </source>
</evidence>
<dbReference type="EC" id="5.4.3.8" evidence="8"/>
<protein>
    <recommendedName>
        <fullName evidence="8">Glutamate-1-semialdehyde 2,1-aminomutase</fullName>
        <shortName evidence="8">GSA</shortName>
        <ecNumber evidence="8">5.4.3.8</ecNumber>
    </recommendedName>
    <alternativeName>
        <fullName evidence="8">Glutamate-1-semialdehyde aminotransferase</fullName>
        <shortName evidence="8">GSA-AT</shortName>
    </alternativeName>
</protein>
<dbReference type="NCBIfam" id="NF000818">
    <property type="entry name" value="PRK00062.1"/>
    <property type="match status" value="1"/>
</dbReference>
<keyword evidence="10" id="KW-1185">Reference proteome</keyword>
<reference evidence="9 10" key="1">
    <citation type="submission" date="2021-03" db="EMBL/GenBank/DDBJ databases">
        <title>Genomic Encyclopedia of Type Strains, Phase IV (KMG-IV): sequencing the most valuable type-strain genomes for metagenomic binning, comparative biology and taxonomic classification.</title>
        <authorList>
            <person name="Goeker M."/>
        </authorList>
    </citation>
    <scope>NUCLEOTIDE SEQUENCE [LARGE SCALE GENOMIC DNA]</scope>
    <source>
        <strain evidence="9 10">DSM 14349</strain>
    </source>
</reference>
<evidence type="ECO:0000256" key="6">
    <source>
        <dbReference type="ARBA" id="ARBA00023235"/>
    </source>
</evidence>
<dbReference type="InterPro" id="IPR015421">
    <property type="entry name" value="PyrdxlP-dep_Trfase_major"/>
</dbReference>
<feature type="modified residue" description="N6-(pyridoxal phosphate)lysine" evidence="8">
    <location>
        <position position="274"/>
    </location>
</feature>
<keyword evidence="5 8" id="KW-0663">Pyridoxal phosphate</keyword>
<evidence type="ECO:0000256" key="3">
    <source>
        <dbReference type="ARBA" id="ARBA00004819"/>
    </source>
</evidence>
<dbReference type="GO" id="GO:0042286">
    <property type="term" value="F:glutamate-1-semialdehyde 2,1-aminomutase activity"/>
    <property type="evidence" value="ECO:0007669"/>
    <property type="project" value="UniProtKB-EC"/>
</dbReference>
<keyword evidence="7 8" id="KW-0627">Porphyrin biosynthesis</keyword>
<dbReference type="CDD" id="cd00610">
    <property type="entry name" value="OAT_like"/>
    <property type="match status" value="1"/>
</dbReference>
<dbReference type="PROSITE" id="PS00600">
    <property type="entry name" value="AA_TRANSFER_CLASS_3"/>
    <property type="match status" value="1"/>
</dbReference>
<dbReference type="Proteomes" id="UP001519272">
    <property type="component" value="Unassembled WGS sequence"/>
</dbReference>
<sequence>MDHKIGRVHSSKSEAAFEAARQVMPGGVNSPVRAFKSVGVPPVYVERGQGSRIYDIDGNEYIDYICSWGPLIMGHAHPEVVQALHETATKGTSFGLPTLLETEMAKLVASRVPSVEIVRMVNSGTEATLSAIRLARGYTGRHKIIKFEGSYHGHGDSLLIKAGSGVATLGLPDSPGVPPAIAQNTIAIPYNDMEAVKLAFNQYGEEIAAVIVEPIAGNMGVVPPLPGFLEGLREITTQYGSLLIFDEVMTGFRVHMNCAQGRFGVTPDLTCLGKVIGGGLPVGAYGGKAEIMSQIAPSGPIYQAGTLSGNPLAMAAGFATLSLLTDEVYERLEQLGAKMEAGFLDNAKQLGLPCTINRVGSMVCPFFTDQPVTNFATAKQSDLDLFKRYFVAMLEEGISIAPSQFEGMFISGVHTEEDIDFTIEAQRRALQKL</sequence>
<accession>A0ABS4FR24</accession>
<evidence type="ECO:0000256" key="8">
    <source>
        <dbReference type="HAMAP-Rule" id="MF_00375"/>
    </source>
</evidence>
<dbReference type="InterPro" id="IPR004639">
    <property type="entry name" value="4pyrrol_synth_GluAld_NH2Trfase"/>
</dbReference>
<dbReference type="RefSeq" id="WP_210088661.1">
    <property type="nucleotide sequence ID" value="NZ_JAGGKG010000006.1"/>
</dbReference>
<dbReference type="PANTHER" id="PTHR43713">
    <property type="entry name" value="GLUTAMATE-1-SEMIALDEHYDE 2,1-AMINOMUTASE"/>
    <property type="match status" value="1"/>
</dbReference>
<dbReference type="InterPro" id="IPR005814">
    <property type="entry name" value="Aminotrans_3"/>
</dbReference>
<comment type="subunit">
    <text evidence="8">Homodimer.</text>
</comment>
<dbReference type="NCBIfam" id="TIGR00713">
    <property type="entry name" value="hemL"/>
    <property type="match status" value="1"/>
</dbReference>
<dbReference type="Gene3D" id="3.40.640.10">
    <property type="entry name" value="Type I PLP-dependent aspartate aminotransferase-like (Major domain)"/>
    <property type="match status" value="1"/>
</dbReference>
<keyword evidence="8" id="KW-0963">Cytoplasm</keyword>
<comment type="subcellular location">
    <subcellularLocation>
        <location evidence="8">Cytoplasm</location>
    </subcellularLocation>
</comment>
<dbReference type="InterPro" id="IPR015422">
    <property type="entry name" value="PyrdxlP-dep_Trfase_small"/>
</dbReference>
<dbReference type="Pfam" id="PF00202">
    <property type="entry name" value="Aminotran_3"/>
    <property type="match status" value="1"/>
</dbReference>
<evidence type="ECO:0000313" key="9">
    <source>
        <dbReference type="EMBL" id="MBP1905021.1"/>
    </source>
</evidence>
<evidence type="ECO:0000256" key="4">
    <source>
        <dbReference type="ARBA" id="ARBA00008981"/>
    </source>
</evidence>
<evidence type="ECO:0000313" key="10">
    <source>
        <dbReference type="Proteomes" id="UP001519272"/>
    </source>
</evidence>
<evidence type="ECO:0000256" key="2">
    <source>
        <dbReference type="ARBA" id="ARBA00001933"/>
    </source>
</evidence>
<evidence type="ECO:0000256" key="7">
    <source>
        <dbReference type="ARBA" id="ARBA00023244"/>
    </source>
</evidence>
<keyword evidence="6 8" id="KW-0413">Isomerase</keyword>
<organism evidence="9 10">
    <name type="scientific">Paenibacillus turicensis</name>
    <dbReference type="NCBI Taxonomy" id="160487"/>
    <lineage>
        <taxon>Bacteria</taxon>
        <taxon>Bacillati</taxon>
        <taxon>Bacillota</taxon>
        <taxon>Bacilli</taxon>
        <taxon>Bacillales</taxon>
        <taxon>Paenibacillaceae</taxon>
        <taxon>Paenibacillus</taxon>
    </lineage>
</organism>
<dbReference type="PANTHER" id="PTHR43713:SF3">
    <property type="entry name" value="GLUTAMATE-1-SEMIALDEHYDE 2,1-AMINOMUTASE 1, CHLOROPLASTIC-RELATED"/>
    <property type="match status" value="1"/>
</dbReference>
<comment type="catalytic activity">
    <reaction evidence="1 8">
        <text>(S)-4-amino-5-oxopentanoate = 5-aminolevulinate</text>
        <dbReference type="Rhea" id="RHEA:14265"/>
        <dbReference type="ChEBI" id="CHEBI:57501"/>
        <dbReference type="ChEBI" id="CHEBI:356416"/>
        <dbReference type="EC" id="5.4.3.8"/>
    </reaction>
</comment>
<comment type="similarity">
    <text evidence="4 8">Belongs to the class-III pyridoxal-phosphate-dependent aminotransferase family. HemL subfamily.</text>
</comment>
<comment type="pathway">
    <text evidence="3">Porphyrin-containing compound metabolism; protoporphyrin-IX biosynthesis; 5-aminolevulinate from L-glutamyl-tRNA(Glu): step 2/2.</text>
</comment>
<dbReference type="EMBL" id="JAGGKG010000006">
    <property type="protein sequence ID" value="MBP1905021.1"/>
    <property type="molecule type" value="Genomic_DNA"/>
</dbReference>